<dbReference type="InterPro" id="IPR051012">
    <property type="entry name" value="CellSynth/LPSAsmb/PSIAsmb"/>
</dbReference>
<protein>
    <submittedName>
        <fullName evidence="4">Uncharacterized protein</fullName>
    </submittedName>
</protein>
<comment type="caution">
    <text evidence="4">The sequence shown here is derived from an EMBL/GenBank/DDBJ whole genome shotgun (WGS) entry which is preliminary data.</text>
</comment>
<accession>A0A3N4MEY5</accession>
<dbReference type="Gene3D" id="1.25.40.10">
    <property type="entry name" value="Tetratricopeptide repeat domain"/>
    <property type="match status" value="1"/>
</dbReference>
<evidence type="ECO:0000256" key="2">
    <source>
        <dbReference type="ARBA" id="ARBA00022803"/>
    </source>
</evidence>
<dbReference type="Pfam" id="PF14559">
    <property type="entry name" value="TPR_19"/>
    <property type="match status" value="1"/>
</dbReference>
<evidence type="ECO:0000256" key="3">
    <source>
        <dbReference type="PROSITE-ProRule" id="PRU00339"/>
    </source>
</evidence>
<evidence type="ECO:0000256" key="1">
    <source>
        <dbReference type="ARBA" id="ARBA00022737"/>
    </source>
</evidence>
<name>A0A3N4MEY5_9BACT</name>
<keyword evidence="5" id="KW-1185">Reference proteome</keyword>
<dbReference type="PROSITE" id="PS50005">
    <property type="entry name" value="TPR"/>
    <property type="match status" value="1"/>
</dbReference>
<proteinExistence type="predicted"/>
<gene>
    <name evidence="4" type="ORF">EG028_16390</name>
</gene>
<dbReference type="AlphaFoldDB" id="A0A3N4MEY5"/>
<dbReference type="Proteomes" id="UP000279089">
    <property type="component" value="Unassembled WGS sequence"/>
</dbReference>
<evidence type="ECO:0000313" key="4">
    <source>
        <dbReference type="EMBL" id="RPD40227.1"/>
    </source>
</evidence>
<feature type="repeat" description="TPR" evidence="3">
    <location>
        <begin position="204"/>
        <end position="237"/>
    </location>
</feature>
<dbReference type="PANTHER" id="PTHR45586:SF1">
    <property type="entry name" value="LIPOPOLYSACCHARIDE ASSEMBLY PROTEIN B"/>
    <property type="match status" value="1"/>
</dbReference>
<evidence type="ECO:0000313" key="5">
    <source>
        <dbReference type="Proteomes" id="UP000279089"/>
    </source>
</evidence>
<keyword evidence="2 3" id="KW-0802">TPR repeat</keyword>
<dbReference type="InterPro" id="IPR011990">
    <property type="entry name" value="TPR-like_helical_dom_sf"/>
</dbReference>
<keyword evidence="1" id="KW-0677">Repeat</keyword>
<organism evidence="4 5">
    <name type="scientific">Chitinophaga barathri</name>
    <dbReference type="NCBI Taxonomy" id="1647451"/>
    <lineage>
        <taxon>Bacteria</taxon>
        <taxon>Pseudomonadati</taxon>
        <taxon>Bacteroidota</taxon>
        <taxon>Chitinophagia</taxon>
        <taxon>Chitinophagales</taxon>
        <taxon>Chitinophagaceae</taxon>
        <taxon>Chitinophaga</taxon>
    </lineage>
</organism>
<dbReference type="OrthoDB" id="1490552at2"/>
<reference evidence="5" key="1">
    <citation type="submission" date="2018-11" db="EMBL/GenBank/DDBJ databases">
        <title>Chitinophaga lutea sp.nov., isolate from arsenic contaminated soil.</title>
        <authorList>
            <person name="Zong Y."/>
        </authorList>
    </citation>
    <scope>NUCLEOTIDE SEQUENCE [LARGE SCALE GENOMIC DNA]</scope>
    <source>
        <strain evidence="5">YLT18</strain>
    </source>
</reference>
<dbReference type="SMART" id="SM00028">
    <property type="entry name" value="TPR"/>
    <property type="match status" value="2"/>
</dbReference>
<dbReference type="InterPro" id="IPR019734">
    <property type="entry name" value="TPR_rpt"/>
</dbReference>
<dbReference type="SUPFAM" id="SSF48452">
    <property type="entry name" value="TPR-like"/>
    <property type="match status" value="1"/>
</dbReference>
<dbReference type="EMBL" id="RMBX01000008">
    <property type="protein sequence ID" value="RPD40227.1"/>
    <property type="molecule type" value="Genomic_DNA"/>
</dbReference>
<dbReference type="PANTHER" id="PTHR45586">
    <property type="entry name" value="TPR REPEAT-CONTAINING PROTEIN PA4667"/>
    <property type="match status" value="1"/>
</dbReference>
<dbReference type="RefSeq" id="WP_120517595.1">
    <property type="nucleotide sequence ID" value="NZ_QXZY01000009.1"/>
</dbReference>
<sequence length="285" mass="31532">MQRNQLLLIGLAVAVISVLFAFGRISPKVHGHDHEGHDHAAEGAPMAETKAADFNDLLKKAKEKVPADKLVEITGLENTVVRGDVQTQQITAYRQLYTIWDNLNELPIAAHYAAEAAKLENSGKSLTFAANLFLDHLSHTQDAGVRQWEAEKAKELLDRAIALEPNNDTLKVKKGTLLVISNSSAPMEGIGILREVAERNPDFLDAQLTLANFSITSGQFDKAIERMEKVLERKPDEPKAMFLLAVAHQSKGENEKAIDLLRQCRKLIKDPALAAEIDEYIKSIK</sequence>